<name>G5JH71_9STAP</name>
<keyword evidence="2" id="KW-1185">Reference proteome</keyword>
<dbReference type="AlphaFoldDB" id="G5JH71"/>
<comment type="caution">
    <text evidence="1">The sequence shown here is derived from an EMBL/GenBank/DDBJ whole genome shotgun (WGS) entry which is preliminary data.</text>
</comment>
<reference evidence="1 2" key="1">
    <citation type="journal article" date="2012" name="BMC Genomics">
        <title>Comparative genomic analysis of the genus Staphylococcus including Staphylococcus aureus and its newly described sister species Staphylococcus simiae.</title>
        <authorList>
            <person name="Suzuki H."/>
            <person name="Lefebure T."/>
            <person name="Pavinski Bitar P."/>
            <person name="Stanhope M.J."/>
        </authorList>
    </citation>
    <scope>NUCLEOTIDE SEQUENCE [LARGE SCALE GENOMIC DNA]</scope>
    <source>
        <strain evidence="1 2">CCM 7213</strain>
    </source>
</reference>
<protein>
    <submittedName>
        <fullName evidence="1">Uncharacterized protein</fullName>
    </submittedName>
</protein>
<accession>G5JH71</accession>
<sequence>MWKFVHVEYSDGDKTTYKKGWTKTTDEFLEHADVDDQVVVSRGYFDVLKNKLEAFDDIKESYRKSESPEQFGFMVADILEKILECEE</sequence>
<organism evidence="1 2">
    <name type="scientific">Staphylococcus simiae CCM 7213 = CCUG 51256</name>
    <dbReference type="NCBI Taxonomy" id="911238"/>
    <lineage>
        <taxon>Bacteria</taxon>
        <taxon>Bacillati</taxon>
        <taxon>Bacillota</taxon>
        <taxon>Bacilli</taxon>
        <taxon>Bacillales</taxon>
        <taxon>Staphylococcaceae</taxon>
        <taxon>Staphylococcus</taxon>
    </lineage>
</organism>
<dbReference type="EMBL" id="AEUN01000307">
    <property type="protein sequence ID" value="EHJ08419.1"/>
    <property type="molecule type" value="Genomic_DNA"/>
</dbReference>
<dbReference type="Proteomes" id="UP000005413">
    <property type="component" value="Unassembled WGS sequence"/>
</dbReference>
<evidence type="ECO:0000313" key="2">
    <source>
        <dbReference type="Proteomes" id="UP000005413"/>
    </source>
</evidence>
<evidence type="ECO:0000313" key="1">
    <source>
        <dbReference type="EMBL" id="EHJ08419.1"/>
    </source>
</evidence>
<proteinExistence type="predicted"/>
<gene>
    <name evidence="1" type="ORF">SS7213T_04000</name>
</gene>
<dbReference type="PATRIC" id="fig|911238.3.peg.655"/>